<dbReference type="Proteomes" id="UP000838756">
    <property type="component" value="Unassembled WGS sequence"/>
</dbReference>
<sequence length="102" mass="11234">MGSALISLVWPLAGPLTTVIAINCERYSFQLWISISSSRDNERHDIWKASIIGARERRFSHASCGGSRRCAQMTLFYRGRSSEDAGPTPCPSGPHAKCYATD</sequence>
<reference evidence="2" key="1">
    <citation type="submission" date="2022-03" db="EMBL/GenBank/DDBJ databases">
        <authorList>
            <person name="Lindestad O."/>
        </authorList>
    </citation>
    <scope>NUCLEOTIDE SEQUENCE</scope>
</reference>
<keyword evidence="3" id="KW-1185">Reference proteome</keyword>
<evidence type="ECO:0000256" key="1">
    <source>
        <dbReference type="SAM" id="SignalP"/>
    </source>
</evidence>
<proteinExistence type="predicted"/>
<dbReference type="EMBL" id="CAKXAJ010025990">
    <property type="protein sequence ID" value="CAH2248956.1"/>
    <property type="molecule type" value="Genomic_DNA"/>
</dbReference>
<keyword evidence="1" id="KW-0732">Signal</keyword>
<feature type="chain" id="PRO_5035900023" evidence="1">
    <location>
        <begin position="22"/>
        <end position="102"/>
    </location>
</feature>
<feature type="signal peptide" evidence="1">
    <location>
        <begin position="1"/>
        <end position="21"/>
    </location>
</feature>
<evidence type="ECO:0000313" key="2">
    <source>
        <dbReference type="EMBL" id="CAH2248956.1"/>
    </source>
</evidence>
<accession>A0A8S4S4T6</accession>
<dbReference type="AlphaFoldDB" id="A0A8S4S4T6"/>
<evidence type="ECO:0000313" key="3">
    <source>
        <dbReference type="Proteomes" id="UP000838756"/>
    </source>
</evidence>
<protein>
    <submittedName>
        <fullName evidence="2">Jg17733 protein</fullName>
    </submittedName>
</protein>
<name>A0A8S4S4T6_9NEOP</name>
<gene>
    <name evidence="2" type="primary">jg17733</name>
    <name evidence="2" type="ORF">PAEG_LOCUS21827</name>
</gene>
<organism evidence="2 3">
    <name type="scientific">Pararge aegeria aegeria</name>
    <dbReference type="NCBI Taxonomy" id="348720"/>
    <lineage>
        <taxon>Eukaryota</taxon>
        <taxon>Metazoa</taxon>
        <taxon>Ecdysozoa</taxon>
        <taxon>Arthropoda</taxon>
        <taxon>Hexapoda</taxon>
        <taxon>Insecta</taxon>
        <taxon>Pterygota</taxon>
        <taxon>Neoptera</taxon>
        <taxon>Endopterygota</taxon>
        <taxon>Lepidoptera</taxon>
        <taxon>Glossata</taxon>
        <taxon>Ditrysia</taxon>
        <taxon>Papilionoidea</taxon>
        <taxon>Nymphalidae</taxon>
        <taxon>Satyrinae</taxon>
        <taxon>Satyrini</taxon>
        <taxon>Parargina</taxon>
        <taxon>Pararge</taxon>
    </lineage>
</organism>
<comment type="caution">
    <text evidence="2">The sequence shown here is derived from an EMBL/GenBank/DDBJ whole genome shotgun (WGS) entry which is preliminary data.</text>
</comment>